<feature type="domain" description="SAM-dependent MTase RsmB/NOP-type" evidence="7">
    <location>
        <begin position="1"/>
        <end position="185"/>
    </location>
</feature>
<organism evidence="8 9">
    <name type="scientific">Periplaneta americana</name>
    <name type="common">American cockroach</name>
    <name type="synonym">Blatta americana</name>
    <dbReference type="NCBI Taxonomy" id="6978"/>
    <lineage>
        <taxon>Eukaryota</taxon>
        <taxon>Metazoa</taxon>
        <taxon>Ecdysozoa</taxon>
        <taxon>Arthropoda</taxon>
        <taxon>Hexapoda</taxon>
        <taxon>Insecta</taxon>
        <taxon>Pterygota</taxon>
        <taxon>Neoptera</taxon>
        <taxon>Polyneoptera</taxon>
        <taxon>Dictyoptera</taxon>
        <taxon>Blattodea</taxon>
        <taxon>Blattoidea</taxon>
        <taxon>Blattidae</taxon>
        <taxon>Blattinae</taxon>
        <taxon>Periplaneta</taxon>
    </lineage>
</organism>
<dbReference type="Proteomes" id="UP001148838">
    <property type="component" value="Unassembled WGS sequence"/>
</dbReference>
<feature type="binding site" evidence="6">
    <location>
        <position position="24"/>
    </location>
    <ligand>
        <name>S-adenosyl-L-methionine</name>
        <dbReference type="ChEBI" id="CHEBI:59789"/>
    </ligand>
</feature>
<dbReference type="PANTHER" id="PTHR22808">
    <property type="entry name" value="NCL1 YEAST -RELATED NOL1/NOP2/FMU SUN DOMAIN-CONTAINING"/>
    <property type="match status" value="1"/>
</dbReference>
<evidence type="ECO:0000256" key="1">
    <source>
        <dbReference type="ARBA" id="ARBA00007494"/>
    </source>
</evidence>
<accession>A0ABQ8S486</accession>
<comment type="similarity">
    <text evidence="1 6">Belongs to the class I-like SAM-binding methyltransferase superfamily. RsmB/NOP family.</text>
</comment>
<reference evidence="8 9" key="1">
    <citation type="journal article" date="2022" name="Allergy">
        <title>Genome assembly and annotation of Periplaneta americana reveal a comprehensive cockroach allergen profile.</title>
        <authorList>
            <person name="Wang L."/>
            <person name="Xiong Q."/>
            <person name="Saelim N."/>
            <person name="Wang L."/>
            <person name="Nong W."/>
            <person name="Wan A.T."/>
            <person name="Shi M."/>
            <person name="Liu X."/>
            <person name="Cao Q."/>
            <person name="Hui J.H.L."/>
            <person name="Sookrung N."/>
            <person name="Leung T.F."/>
            <person name="Tungtrongchitr A."/>
            <person name="Tsui S.K.W."/>
        </authorList>
    </citation>
    <scope>NUCLEOTIDE SEQUENCE [LARGE SCALE GENOMIC DNA]</scope>
    <source>
        <strain evidence="8">PWHHKU_190912</strain>
    </source>
</reference>
<evidence type="ECO:0000256" key="5">
    <source>
        <dbReference type="ARBA" id="ARBA00022884"/>
    </source>
</evidence>
<dbReference type="InterPro" id="IPR023267">
    <property type="entry name" value="RCMT"/>
</dbReference>
<evidence type="ECO:0000259" key="7">
    <source>
        <dbReference type="PROSITE" id="PS51686"/>
    </source>
</evidence>
<comment type="caution">
    <text evidence="8">The sequence shown here is derived from an EMBL/GenBank/DDBJ whole genome shotgun (WGS) entry which is preliminary data.</text>
</comment>
<dbReference type="InterPro" id="IPR029063">
    <property type="entry name" value="SAM-dependent_MTases_sf"/>
</dbReference>
<evidence type="ECO:0000313" key="8">
    <source>
        <dbReference type="EMBL" id="KAJ4428686.1"/>
    </source>
</evidence>
<dbReference type="InterPro" id="IPR001678">
    <property type="entry name" value="MeTrfase_RsmB-F_NOP2_dom"/>
</dbReference>
<keyword evidence="9" id="KW-1185">Reference proteome</keyword>
<keyword evidence="3 6" id="KW-0808">Transferase</keyword>
<gene>
    <name evidence="8" type="ORF">ANN_25679</name>
</gene>
<dbReference type="PRINTS" id="PR02008">
    <property type="entry name" value="RCMTFAMILY"/>
</dbReference>
<evidence type="ECO:0000256" key="3">
    <source>
        <dbReference type="ARBA" id="ARBA00022679"/>
    </source>
</evidence>
<evidence type="ECO:0000256" key="4">
    <source>
        <dbReference type="ARBA" id="ARBA00022691"/>
    </source>
</evidence>
<evidence type="ECO:0000256" key="2">
    <source>
        <dbReference type="ARBA" id="ARBA00022603"/>
    </source>
</evidence>
<dbReference type="PANTHER" id="PTHR22808:SF1">
    <property type="entry name" value="RNA CYTOSINE-C(5)-METHYLTRANSFERASE NSUN2-RELATED"/>
    <property type="match status" value="1"/>
</dbReference>
<dbReference type="PROSITE" id="PS01153">
    <property type="entry name" value="NOL1_NOP2_SUN"/>
    <property type="match status" value="1"/>
</dbReference>
<sequence length="267" mass="31036">MPNFTVTDEGGSSIMLQFDRVLCDVPCSGDRTLRKNHDIWLKWNTANGNNLHGMQSRILRLGVEILAVGGRLVYSTCSLNPLENETVMHRLLVDTNGTVKLVDVSSELPGLKYKEILFHWLPTSSDMLDYTSYNDVPEKWQTQIRPKMFPRSPEDASTFNLDRCIRILPHHQDTWGFFVAVIEKLRSLRWEFEAKQLPADTEEEGQGGRRTIHSYKEDPFVFFTEEERLWPCIRDFYDISNELQPTVYSHAVRKRRISTSHLLEFVT</sequence>
<dbReference type="InterPro" id="IPR018314">
    <property type="entry name" value="RsmB/NOL1/NOP2-like_CS"/>
</dbReference>
<dbReference type="SUPFAM" id="SSF53335">
    <property type="entry name" value="S-adenosyl-L-methionine-dependent methyltransferases"/>
    <property type="match status" value="1"/>
</dbReference>
<dbReference type="EMBL" id="JAJSOF020000036">
    <property type="protein sequence ID" value="KAJ4428686.1"/>
    <property type="molecule type" value="Genomic_DNA"/>
</dbReference>
<protein>
    <recommendedName>
        <fullName evidence="7">SAM-dependent MTase RsmB/NOP-type domain-containing protein</fullName>
    </recommendedName>
</protein>
<keyword evidence="4 6" id="KW-0949">S-adenosyl-L-methionine</keyword>
<evidence type="ECO:0000256" key="6">
    <source>
        <dbReference type="PROSITE-ProRule" id="PRU01023"/>
    </source>
</evidence>
<keyword evidence="5 6" id="KW-0694">RNA-binding</keyword>
<name>A0ABQ8S486_PERAM</name>
<dbReference type="InterPro" id="IPR049560">
    <property type="entry name" value="MeTrfase_RsmB-F_NOP2_cat"/>
</dbReference>
<evidence type="ECO:0000313" key="9">
    <source>
        <dbReference type="Proteomes" id="UP001148838"/>
    </source>
</evidence>
<dbReference type="PROSITE" id="PS51686">
    <property type="entry name" value="SAM_MT_RSMB_NOP"/>
    <property type="match status" value="1"/>
</dbReference>
<keyword evidence="2 6" id="KW-0489">Methyltransferase</keyword>
<comment type="caution">
    <text evidence="6">Lacks conserved residue(s) required for the propagation of feature annotation.</text>
</comment>
<dbReference type="Pfam" id="PF01189">
    <property type="entry name" value="Methyltr_RsmB-F"/>
    <property type="match status" value="1"/>
</dbReference>
<feature type="active site" description="Nucleophile" evidence="6">
    <location>
        <position position="77"/>
    </location>
</feature>
<dbReference type="Gene3D" id="3.40.50.150">
    <property type="entry name" value="Vaccinia Virus protein VP39"/>
    <property type="match status" value="1"/>
</dbReference>
<proteinExistence type="inferred from homology"/>